<evidence type="ECO:0000313" key="2">
    <source>
        <dbReference type="Proteomes" id="UP000287651"/>
    </source>
</evidence>
<dbReference type="EMBL" id="AMZH03007358">
    <property type="protein sequence ID" value="RRT61516.1"/>
    <property type="molecule type" value="Genomic_DNA"/>
</dbReference>
<accession>A0A426ZC67</accession>
<reference evidence="1 2" key="1">
    <citation type="journal article" date="2014" name="Agronomy (Basel)">
        <title>A Draft Genome Sequence for Ensete ventricosum, the Drought-Tolerant Tree Against Hunger.</title>
        <authorList>
            <person name="Harrison J."/>
            <person name="Moore K.A."/>
            <person name="Paszkiewicz K."/>
            <person name="Jones T."/>
            <person name="Grant M."/>
            <person name="Ambacheew D."/>
            <person name="Muzemil S."/>
            <person name="Studholme D.J."/>
        </authorList>
    </citation>
    <scope>NUCLEOTIDE SEQUENCE [LARGE SCALE GENOMIC DNA]</scope>
</reference>
<proteinExistence type="predicted"/>
<evidence type="ECO:0000313" key="1">
    <source>
        <dbReference type="EMBL" id="RRT61516.1"/>
    </source>
</evidence>
<sequence length="88" mass="10407">MSRFFSVLHARAEVANSMTVFCRLFRFPNGRDMPYPFDRTSLTGRTRPQWDPTNRAFAYPERGNWTQTWDPGETYQMGIASVCYWEVE</sequence>
<dbReference type="AlphaFoldDB" id="A0A426ZC67"/>
<gene>
    <name evidence="1" type="ORF">B296_00038796</name>
</gene>
<dbReference type="Proteomes" id="UP000287651">
    <property type="component" value="Unassembled WGS sequence"/>
</dbReference>
<comment type="caution">
    <text evidence="1">The sequence shown here is derived from an EMBL/GenBank/DDBJ whole genome shotgun (WGS) entry which is preliminary data.</text>
</comment>
<name>A0A426ZC67_ENSVE</name>
<protein>
    <submittedName>
        <fullName evidence="1">Uncharacterized protein</fullName>
    </submittedName>
</protein>
<organism evidence="1 2">
    <name type="scientific">Ensete ventricosum</name>
    <name type="common">Abyssinian banana</name>
    <name type="synonym">Musa ensete</name>
    <dbReference type="NCBI Taxonomy" id="4639"/>
    <lineage>
        <taxon>Eukaryota</taxon>
        <taxon>Viridiplantae</taxon>
        <taxon>Streptophyta</taxon>
        <taxon>Embryophyta</taxon>
        <taxon>Tracheophyta</taxon>
        <taxon>Spermatophyta</taxon>
        <taxon>Magnoliopsida</taxon>
        <taxon>Liliopsida</taxon>
        <taxon>Zingiberales</taxon>
        <taxon>Musaceae</taxon>
        <taxon>Ensete</taxon>
    </lineage>
</organism>